<dbReference type="AlphaFoldDB" id="A0A1S0ULJ5"/>
<feature type="domain" description="EGF-like" evidence="1">
    <location>
        <begin position="700"/>
        <end position="734"/>
    </location>
</feature>
<accession>A0A1S0ULJ5</accession>
<dbReference type="InterPro" id="IPR006150">
    <property type="entry name" value="Cys_repeat_1"/>
</dbReference>
<feature type="domain" description="EGF-like" evidence="1">
    <location>
        <begin position="110"/>
        <end position="146"/>
    </location>
</feature>
<dbReference type="PANTHER" id="PTHR45985">
    <property type="match status" value="1"/>
</dbReference>
<dbReference type="KEGG" id="loa:LOAG_16525"/>
<feature type="domain" description="EGF-like" evidence="1">
    <location>
        <begin position="440"/>
        <end position="472"/>
    </location>
</feature>
<feature type="domain" description="EGF-like" evidence="1">
    <location>
        <begin position="482"/>
        <end position="514"/>
    </location>
</feature>
<dbReference type="SMART" id="SM00289">
    <property type="entry name" value="WR1"/>
    <property type="match status" value="8"/>
</dbReference>
<dbReference type="GeneID" id="9939220"/>
<dbReference type="InParanoid" id="A0A1S0ULJ5"/>
<name>A0A1S0ULJ5_LOALO</name>
<dbReference type="EMBL" id="JH712071">
    <property type="protein sequence ID" value="EJD76580.1"/>
    <property type="molecule type" value="Genomic_DNA"/>
</dbReference>
<evidence type="ECO:0000313" key="2">
    <source>
        <dbReference type="EMBL" id="EJD76580.1"/>
    </source>
</evidence>
<dbReference type="OMA" id="CNETTLC"/>
<dbReference type="CTD" id="9939220"/>
<dbReference type="InterPro" id="IPR009030">
    <property type="entry name" value="Growth_fac_rcpt_cys_sf"/>
</dbReference>
<dbReference type="PANTHER" id="PTHR45985:SF3">
    <property type="entry name" value="CHITIN DEACETYLASE-LIKE 4"/>
    <property type="match status" value="1"/>
</dbReference>
<protein>
    <recommendedName>
        <fullName evidence="1">EGF-like domain-containing protein</fullName>
    </recommendedName>
</protein>
<evidence type="ECO:0000259" key="1">
    <source>
        <dbReference type="SMART" id="SM00181"/>
    </source>
</evidence>
<feature type="domain" description="EGF-like" evidence="1">
    <location>
        <begin position="971"/>
        <end position="1003"/>
    </location>
</feature>
<feature type="domain" description="EGF-like" evidence="1">
    <location>
        <begin position="1121"/>
        <end position="1167"/>
    </location>
</feature>
<feature type="domain" description="EGF-like" evidence="1">
    <location>
        <begin position="206"/>
        <end position="251"/>
    </location>
</feature>
<gene>
    <name evidence="2" type="ORF">LOAG_16525</name>
</gene>
<dbReference type="InterPro" id="IPR000742">
    <property type="entry name" value="EGF"/>
</dbReference>
<feature type="domain" description="EGF-like" evidence="1">
    <location>
        <begin position="20"/>
        <end position="56"/>
    </location>
</feature>
<feature type="domain" description="EGF-like" evidence="1">
    <location>
        <begin position="846"/>
        <end position="880"/>
    </location>
</feature>
<dbReference type="OrthoDB" id="504708at2759"/>
<dbReference type="RefSeq" id="XP_020307368.1">
    <property type="nucleotide sequence ID" value="XM_020449179.1"/>
</dbReference>
<dbReference type="Pfam" id="PF01683">
    <property type="entry name" value="EB"/>
    <property type="match status" value="7"/>
</dbReference>
<dbReference type="InterPro" id="IPR006149">
    <property type="entry name" value="EB_dom"/>
</dbReference>
<feature type="domain" description="EGF-like" evidence="1">
    <location>
        <begin position="608"/>
        <end position="640"/>
    </location>
</feature>
<dbReference type="SMART" id="SM00181">
    <property type="entry name" value="EGF"/>
    <property type="match status" value="14"/>
</dbReference>
<reference evidence="2" key="1">
    <citation type="submission" date="2012-04" db="EMBL/GenBank/DDBJ databases">
        <title>The Genome Sequence of Loa loa.</title>
        <authorList>
            <consortium name="The Broad Institute Genome Sequencing Platform"/>
            <consortium name="Broad Institute Genome Sequencing Center for Infectious Disease"/>
            <person name="Nutman T.B."/>
            <person name="Fink D.L."/>
            <person name="Russ C."/>
            <person name="Young S."/>
            <person name="Zeng Q."/>
            <person name="Gargeya S."/>
            <person name="Alvarado L."/>
            <person name="Berlin A."/>
            <person name="Chapman S.B."/>
            <person name="Chen Z."/>
            <person name="Freedman E."/>
            <person name="Gellesch M."/>
            <person name="Goldberg J."/>
            <person name="Griggs A."/>
            <person name="Gujja S."/>
            <person name="Heilman E.R."/>
            <person name="Heiman D."/>
            <person name="Howarth C."/>
            <person name="Mehta T."/>
            <person name="Neiman D."/>
            <person name="Pearson M."/>
            <person name="Roberts A."/>
            <person name="Saif S."/>
            <person name="Shea T."/>
            <person name="Shenoy N."/>
            <person name="Sisk P."/>
            <person name="Stolte C."/>
            <person name="Sykes S."/>
            <person name="White J."/>
            <person name="Yandava C."/>
            <person name="Haas B."/>
            <person name="Henn M.R."/>
            <person name="Nusbaum C."/>
            <person name="Birren B."/>
        </authorList>
    </citation>
    <scope>NUCLEOTIDE SEQUENCE [LARGE SCALE GENOMIC DNA]</scope>
</reference>
<sequence length="1186" mass="127980">MITSGTSSNGIAHVGEIGAFCDSDPRNLPCTTPNTLCVNDICTCAPLYEQVNGECILKSSDTLASKCKTSAECTGKGEYCNRSSGKCWCLPTHFVLGKECKPVIYPGQNGCEDSRQCAKGYPGAICTTQNKCQCPKGFRAKAFSCFKNKRYAPQRKRSQPLGMSAYDYNGFAEKAKYDHFDIPAVHEKAISSLCPAQQVFIHETGICMSTRLPGQSCQYSEQCAAIEPGTFCRKLRCKCARGMKLNGNSCTFMEPKCAIYGHVWIPEMGQCMQVLSPGVNGCSHSIQCSAAADGAYCSQHKCTCPEKLVPIDGICGEQCQANMTFSAVVGKCISAIKPGGKCQYSSQCQTSDAEIICIRGICRCSLGKVFIGDRCAENCPADHVVGNNGICRQVTSACPMGSERCLSGSSCLYGSCGCPFGTLPKSGECILERKVPIGSPCNSTQICLENANCIDGICQCPVGMVVQDGKCRNFMLTGVGASCANGEFCSGGSTCTKSICLCPAGTTNQNGVCKEDQNENYEKTCINGETCYGDLFCIDGICQCPQGTFSSDGQCIPTTGKCSNPLQCEGNSYCDHNIGLCVCQDGHQYRDQSCISMFSRTLISPIKICITNTDCIAGAKCIASRCHCPAGEIFTDGRCQMVFAEPGESCLNGETCVSNYVCINGSCLCPDGEISKDGNCVTEDTEIKKHTSYQAEPNSPCSRGELCIGGSFCSVVDRICRCPADSILQNGRCKFINVRMKHENIRMPFSSLSIYLCLEQSVFTLPPQKILNQSKDMLRKLSNHSIISLTRVTVHTNRCESNDDCKGGSYCFSNRCVCPFNMIMKSGLCQGMFPISHKKVDRIGRRCTSNHECMMRNAVCHNGICICLPGHDISGSTECVPRAVPFFETYPRAIVPTITTTVIAISNNIAENSNIGEMITNEMVDPGIEVEPNKTSFDSTMLTVLPLIDAGIERIPRSRQTEVIVNISGGVCNETTLCLFFSVCRNGVCKCPLGTRISDTECKFMVDVSRLRQFEKLLHGSYSLLTPTERSTLPVNSQTTGLLPSTTAIQSISSVKVITTPTNRVWSTGEVWPTTQPQIEPKIVTSMGIRCKTSRQCPSWAQCTDGLCSCISGTTMSRNGFCIPVNTESSPGMPCTNGEICTGFSKCIRGMCTCPPGRNNIVDNKCAKTLRGENSLSLASVAIMSS</sequence>
<proteinExistence type="predicted"/>
<feature type="domain" description="EGF-like" evidence="1">
    <location>
        <begin position="649"/>
        <end position="681"/>
    </location>
</feature>
<feature type="domain" description="EGF-like" evidence="1">
    <location>
        <begin position="287"/>
        <end position="333"/>
    </location>
</feature>
<dbReference type="InterPro" id="IPR052740">
    <property type="entry name" value="CE4"/>
</dbReference>
<organism evidence="2">
    <name type="scientific">Loa loa</name>
    <name type="common">Eye worm</name>
    <name type="synonym">Filaria loa</name>
    <dbReference type="NCBI Taxonomy" id="7209"/>
    <lineage>
        <taxon>Eukaryota</taxon>
        <taxon>Metazoa</taxon>
        <taxon>Ecdysozoa</taxon>
        <taxon>Nematoda</taxon>
        <taxon>Chromadorea</taxon>
        <taxon>Rhabditida</taxon>
        <taxon>Spirurina</taxon>
        <taxon>Spiruromorpha</taxon>
        <taxon>Filarioidea</taxon>
        <taxon>Onchocercidae</taxon>
        <taxon>Loa</taxon>
    </lineage>
</organism>
<feature type="domain" description="EGF-like" evidence="1">
    <location>
        <begin position="798"/>
        <end position="830"/>
    </location>
</feature>
<feature type="domain" description="EGF-like" evidence="1">
    <location>
        <begin position="561"/>
        <end position="595"/>
    </location>
</feature>
<dbReference type="SUPFAM" id="SSF57184">
    <property type="entry name" value="Growth factor receptor domain"/>
    <property type="match status" value="1"/>
</dbReference>